<dbReference type="InterPro" id="IPR000326">
    <property type="entry name" value="PAP2/HPO"/>
</dbReference>
<dbReference type="EMBL" id="SPKJ01000136">
    <property type="protein sequence ID" value="MYZ50215.1"/>
    <property type="molecule type" value="Genomic_DNA"/>
</dbReference>
<feature type="transmembrane region" description="Helical" evidence="1">
    <location>
        <begin position="233"/>
        <end position="252"/>
    </location>
</feature>
<comment type="caution">
    <text evidence="3">The sequence shown here is derived from an EMBL/GenBank/DDBJ whole genome shotgun (WGS) entry which is preliminary data.</text>
</comment>
<feature type="transmembrane region" description="Helical" evidence="1">
    <location>
        <begin position="45"/>
        <end position="71"/>
    </location>
</feature>
<keyword evidence="1" id="KW-0472">Membrane</keyword>
<gene>
    <name evidence="3" type="ORF">E4O86_21130</name>
</gene>
<proteinExistence type="predicted"/>
<evidence type="ECO:0000256" key="1">
    <source>
        <dbReference type="SAM" id="Phobius"/>
    </source>
</evidence>
<dbReference type="OrthoDB" id="9780507at2"/>
<dbReference type="Gene3D" id="1.20.144.10">
    <property type="entry name" value="Phosphatidic acid phosphatase type 2/haloperoxidase"/>
    <property type="match status" value="2"/>
</dbReference>
<keyword evidence="1" id="KW-0812">Transmembrane</keyword>
<feature type="domain" description="Phosphatidic acid phosphatase type 2/haloperoxidase" evidence="2">
    <location>
        <begin position="135"/>
        <end position="248"/>
    </location>
</feature>
<keyword evidence="1" id="KW-1133">Transmembrane helix</keyword>
<evidence type="ECO:0000313" key="3">
    <source>
        <dbReference type="EMBL" id="MYZ50215.1"/>
    </source>
</evidence>
<reference evidence="3" key="1">
    <citation type="submission" date="2019-03" db="EMBL/GenBank/DDBJ databases">
        <title>Afifella sp. nov., isolated from activated sludge.</title>
        <authorList>
            <person name="Li Q."/>
            <person name="Liu Y."/>
        </authorList>
    </citation>
    <scope>NUCLEOTIDE SEQUENCE</scope>
    <source>
        <strain evidence="3">L72</strain>
    </source>
</reference>
<feature type="transmembrane region" description="Helical" evidence="1">
    <location>
        <begin position="181"/>
        <end position="202"/>
    </location>
</feature>
<keyword evidence="4" id="KW-1185">Reference proteome</keyword>
<dbReference type="Proteomes" id="UP000773614">
    <property type="component" value="Unassembled WGS sequence"/>
</dbReference>
<dbReference type="InterPro" id="IPR036938">
    <property type="entry name" value="PAP2/HPO_sf"/>
</dbReference>
<dbReference type="RefSeq" id="WP_161142539.1">
    <property type="nucleotide sequence ID" value="NZ_SPKJ01000136.1"/>
</dbReference>
<feature type="transmembrane region" description="Helical" evidence="1">
    <location>
        <begin position="101"/>
        <end position="123"/>
    </location>
</feature>
<feature type="transmembrane region" description="Helical" evidence="1">
    <location>
        <begin position="135"/>
        <end position="157"/>
    </location>
</feature>
<protein>
    <submittedName>
        <fullName evidence="3">Phosphatase PAP2 family protein</fullName>
    </submittedName>
</protein>
<sequence>MRSRVEARLAPYREGARRIYRRGAANLAASRAFARARRRDRRFAILPYDGWGVANGVALALTALLLTAFLADPWLYAWHATLPGWLTAFFSEITWLGEANWILVLSGGFFLAAMAGDAAMLGGRLRARRAVRAAAAGYVFLSVALAGLAAVILKYALGRARPRLFETVGPYAFDPFALKPVWSGFPSGHATTAMALGVALALLFPKGRWLWLCAGFWLAASRLATRQHYPTDALAGCLLGALVAWLLARAFARLRLVFGFDETGGLIRRKGASGRL</sequence>
<dbReference type="AlphaFoldDB" id="A0A964T8V6"/>
<dbReference type="SMART" id="SM00014">
    <property type="entry name" value="acidPPc"/>
    <property type="match status" value="1"/>
</dbReference>
<dbReference type="Pfam" id="PF01569">
    <property type="entry name" value="PAP2"/>
    <property type="match status" value="1"/>
</dbReference>
<name>A0A964T8V6_9HYPH</name>
<dbReference type="PANTHER" id="PTHR14969:SF13">
    <property type="entry name" value="AT30094P"/>
    <property type="match status" value="1"/>
</dbReference>
<evidence type="ECO:0000259" key="2">
    <source>
        <dbReference type="SMART" id="SM00014"/>
    </source>
</evidence>
<evidence type="ECO:0000313" key="4">
    <source>
        <dbReference type="Proteomes" id="UP000773614"/>
    </source>
</evidence>
<accession>A0A964T8V6</accession>
<dbReference type="PANTHER" id="PTHR14969">
    <property type="entry name" value="SPHINGOSINE-1-PHOSPHATE PHOSPHOHYDROLASE"/>
    <property type="match status" value="1"/>
</dbReference>
<organism evidence="3 4">
    <name type="scientific">Propylenella binzhouense</name>
    <dbReference type="NCBI Taxonomy" id="2555902"/>
    <lineage>
        <taxon>Bacteria</taxon>
        <taxon>Pseudomonadati</taxon>
        <taxon>Pseudomonadota</taxon>
        <taxon>Alphaproteobacteria</taxon>
        <taxon>Hyphomicrobiales</taxon>
        <taxon>Propylenellaceae</taxon>
        <taxon>Propylenella</taxon>
    </lineage>
</organism>
<dbReference type="SUPFAM" id="SSF48317">
    <property type="entry name" value="Acid phosphatase/Vanadium-dependent haloperoxidase"/>
    <property type="match status" value="1"/>
</dbReference>